<comment type="caution">
    <text evidence="1">The sequence shown here is derived from an EMBL/GenBank/DDBJ whole genome shotgun (WGS) entry which is preliminary data.</text>
</comment>
<dbReference type="PANTHER" id="PTHR19446">
    <property type="entry name" value="REVERSE TRANSCRIPTASES"/>
    <property type="match status" value="1"/>
</dbReference>
<dbReference type="InterPro" id="IPR036691">
    <property type="entry name" value="Endo/exonu/phosph_ase_sf"/>
</dbReference>
<gene>
    <name evidence="1" type="ORF">E2C01_060205</name>
</gene>
<sequence>MINNIPEARLLNTGEPTHITGGVLDLSFTPPHLSQRACWGIHEHLASDHFAITATINCKKMPPTKLTQRWNTKFANWPKFRETLLDHLLSTDPGPTVNDQERRLTDAFHHAADASIPPLKTPKRHYSDHWYYDHRVREYNHRINSARKLNRQHNTQHTRDLLRAAIRTAREGKKKKIKAEKWLQWCSKMNSNTTLSDLWKQIKRAAGQKVPPLPTHPDPEGEALRLMQGYADRASTHQLTQTTITRLNELQAERDRIIARACEADHPSDTPFTKDELIEAIRPRPDTAAGADKISYSMIQHAGPVIHNEILNVINNSYTAGHLPTAWKHATIHPIPKPKKPGKTRSISLLSCLGKTAERMVLNRLQWAAGPLHHNIFAYTRGRGTRDCLFEMLTSVAEKKSSCHLP</sequence>
<dbReference type="GO" id="GO:0071897">
    <property type="term" value="P:DNA biosynthetic process"/>
    <property type="evidence" value="ECO:0007669"/>
    <property type="project" value="UniProtKB-ARBA"/>
</dbReference>
<protein>
    <submittedName>
        <fullName evidence="1">Uncharacterized protein</fullName>
    </submittedName>
</protein>
<organism evidence="1 2">
    <name type="scientific">Portunus trituberculatus</name>
    <name type="common">Swimming crab</name>
    <name type="synonym">Neptunus trituberculatus</name>
    <dbReference type="NCBI Taxonomy" id="210409"/>
    <lineage>
        <taxon>Eukaryota</taxon>
        <taxon>Metazoa</taxon>
        <taxon>Ecdysozoa</taxon>
        <taxon>Arthropoda</taxon>
        <taxon>Crustacea</taxon>
        <taxon>Multicrustacea</taxon>
        <taxon>Malacostraca</taxon>
        <taxon>Eumalacostraca</taxon>
        <taxon>Eucarida</taxon>
        <taxon>Decapoda</taxon>
        <taxon>Pleocyemata</taxon>
        <taxon>Brachyura</taxon>
        <taxon>Eubrachyura</taxon>
        <taxon>Portunoidea</taxon>
        <taxon>Portunidae</taxon>
        <taxon>Portuninae</taxon>
        <taxon>Portunus</taxon>
    </lineage>
</organism>
<dbReference type="SUPFAM" id="SSF56672">
    <property type="entry name" value="DNA/RNA polymerases"/>
    <property type="match status" value="1"/>
</dbReference>
<proteinExistence type="predicted"/>
<dbReference type="AlphaFoldDB" id="A0A5B7H4L7"/>
<dbReference type="OrthoDB" id="6366904at2759"/>
<dbReference type="EMBL" id="VSRR010024211">
    <property type="protein sequence ID" value="MPC66062.1"/>
    <property type="molecule type" value="Genomic_DNA"/>
</dbReference>
<accession>A0A5B7H4L7</accession>
<keyword evidence="2" id="KW-1185">Reference proteome</keyword>
<dbReference type="Proteomes" id="UP000324222">
    <property type="component" value="Unassembled WGS sequence"/>
</dbReference>
<evidence type="ECO:0000313" key="1">
    <source>
        <dbReference type="EMBL" id="MPC66062.1"/>
    </source>
</evidence>
<reference evidence="1 2" key="1">
    <citation type="submission" date="2019-05" db="EMBL/GenBank/DDBJ databases">
        <title>Another draft genome of Portunus trituberculatus and its Hox gene families provides insights of decapod evolution.</title>
        <authorList>
            <person name="Jeong J.-H."/>
            <person name="Song I."/>
            <person name="Kim S."/>
            <person name="Choi T."/>
            <person name="Kim D."/>
            <person name="Ryu S."/>
            <person name="Kim W."/>
        </authorList>
    </citation>
    <scope>NUCLEOTIDE SEQUENCE [LARGE SCALE GENOMIC DNA]</scope>
    <source>
        <tissue evidence="1">Muscle</tissue>
    </source>
</reference>
<dbReference type="SUPFAM" id="SSF56219">
    <property type="entry name" value="DNase I-like"/>
    <property type="match status" value="1"/>
</dbReference>
<name>A0A5B7H4L7_PORTR</name>
<evidence type="ECO:0000313" key="2">
    <source>
        <dbReference type="Proteomes" id="UP000324222"/>
    </source>
</evidence>
<dbReference type="InterPro" id="IPR043502">
    <property type="entry name" value="DNA/RNA_pol_sf"/>
</dbReference>